<dbReference type="PANTHER" id="PTHR28629">
    <property type="entry name" value="TRIOKINASE/FMN CYCLASE"/>
    <property type="match status" value="1"/>
</dbReference>
<dbReference type="FunFam" id="3.30.1180.20:FF:000001">
    <property type="entry name" value="Dihydroxyacetone kinase 1"/>
    <property type="match status" value="1"/>
</dbReference>
<evidence type="ECO:0000256" key="6">
    <source>
        <dbReference type="ARBA" id="ARBA00022777"/>
    </source>
</evidence>
<keyword evidence="7" id="KW-0319">Glycerol metabolism</keyword>
<dbReference type="Gene3D" id="3.40.50.10440">
    <property type="entry name" value="Dihydroxyacetone kinase, domain 1"/>
    <property type="match status" value="1"/>
</dbReference>
<comment type="similarity">
    <text evidence="3">Belongs to the dihydroxyacetone kinase (DAK) family.</text>
</comment>
<dbReference type="Gene3D" id="1.25.40.340">
    <property type="match status" value="1"/>
</dbReference>
<dbReference type="OrthoDB" id="1724672at2759"/>
<comment type="catalytic activity">
    <reaction evidence="10">
        <text>dihydroxyacetone + ATP = dihydroxyacetone phosphate + ADP + H(+)</text>
        <dbReference type="Rhea" id="RHEA:15773"/>
        <dbReference type="ChEBI" id="CHEBI:15378"/>
        <dbReference type="ChEBI" id="CHEBI:16016"/>
        <dbReference type="ChEBI" id="CHEBI:30616"/>
        <dbReference type="ChEBI" id="CHEBI:57642"/>
        <dbReference type="ChEBI" id="CHEBI:456216"/>
        <dbReference type="EC" id="2.7.1.29"/>
    </reaction>
</comment>
<evidence type="ECO:0000256" key="1">
    <source>
        <dbReference type="ARBA" id="ARBA00003264"/>
    </source>
</evidence>
<dbReference type="SMART" id="SM01120">
    <property type="entry name" value="Dak2"/>
    <property type="match status" value="1"/>
</dbReference>
<dbReference type="InterPro" id="IPR050861">
    <property type="entry name" value="Dihydroxyacetone_Kinase"/>
</dbReference>
<dbReference type="PROSITE" id="PS51481">
    <property type="entry name" value="DHAK"/>
    <property type="match status" value="1"/>
</dbReference>
<evidence type="ECO:0000259" key="11">
    <source>
        <dbReference type="PROSITE" id="PS51480"/>
    </source>
</evidence>
<name>A0A0G2ENY6_PHACM</name>
<keyword evidence="6 13" id="KW-0418">Kinase</keyword>
<comment type="catalytic activity">
    <reaction evidence="9">
        <text>D-glyceraldehyde + ATP = D-glyceraldehyde 3-phosphate + ADP + H(+)</text>
        <dbReference type="Rhea" id="RHEA:13941"/>
        <dbReference type="ChEBI" id="CHEBI:15378"/>
        <dbReference type="ChEBI" id="CHEBI:17378"/>
        <dbReference type="ChEBI" id="CHEBI:30616"/>
        <dbReference type="ChEBI" id="CHEBI:59776"/>
        <dbReference type="ChEBI" id="CHEBI:456216"/>
        <dbReference type="EC" id="2.7.1.28"/>
    </reaction>
</comment>
<dbReference type="Pfam" id="PF02733">
    <property type="entry name" value="Dak1"/>
    <property type="match status" value="1"/>
</dbReference>
<dbReference type="PANTHER" id="PTHR28629:SF14">
    <property type="entry name" value="DIHYDROXYACETONE KINASE 1"/>
    <property type="match status" value="1"/>
</dbReference>
<protein>
    <submittedName>
        <fullName evidence="13">Putative dihydroxyacetone kinase</fullName>
    </submittedName>
</protein>
<dbReference type="UniPathway" id="UPA00617">
    <property type="reaction ID" value="UER00669"/>
</dbReference>
<dbReference type="GO" id="GO:0005524">
    <property type="term" value="F:ATP binding"/>
    <property type="evidence" value="ECO:0007669"/>
    <property type="project" value="UniProtKB-KW"/>
</dbReference>
<dbReference type="SUPFAM" id="SSF82549">
    <property type="entry name" value="DAK1/DegV-like"/>
    <property type="match status" value="1"/>
</dbReference>
<keyword evidence="14" id="KW-1185">Reference proteome</keyword>
<comment type="pathway">
    <text evidence="2">Polyol metabolism; glycerol fermentation; glycerone phosphate from glycerol (oxidative route): step 2/2.</text>
</comment>
<evidence type="ECO:0000313" key="14">
    <source>
        <dbReference type="Proteomes" id="UP000053317"/>
    </source>
</evidence>
<evidence type="ECO:0000256" key="9">
    <source>
        <dbReference type="ARBA" id="ARBA00047974"/>
    </source>
</evidence>
<dbReference type="InterPro" id="IPR036117">
    <property type="entry name" value="DhaL_dom_sf"/>
</dbReference>
<sequence>MQKTRSFSQKAEETRLKVPYRSSRVVDPVMNRRLVLAAIERVDSSKGILVTVMNYTGDIMQFGMAVEKAKARNSKLRVEMLVVGDDVGVPRSKAGKVGRRGIAGTVLVHKVTGAMSVAGYELEDVVRVGRLVSENLVSVGVSLDRVHVPGRPKEEDKEHALGGEEVELGMGIHNEPGSGRKIGQAAELPALVETMLQQLLDVNDEERAFLKQRADQMVLLVNNLGALSVLELGAAVAEVTDQLYKSYSIVPARVYAGTYMTSLDGPGFSVTLMNVVDTGIDKSVLQLLDEPSEAAGWTAPVKADTWTTQWKEDAKDASSSELVAEENFGDLSFDLDSGLKKLKSGLKAMIATEPEVTKFDTVVGDGDCGTTLKRGAEVIAALSAKPPSDVICLLSTIAATAEDSMDGTSGALYCIFLNALTQSFKIQSQTCKIVDVKFWSKALTHASDALAKYTPAQAGDRTVIDALAPFIQTLHRTGSVAEAASAGKAGAERTKDLKARLGRSVYVGNEDDWVGKIPDPGAWGLSKFFGGIASP</sequence>
<dbReference type="GO" id="GO:0005829">
    <property type="term" value="C:cytosol"/>
    <property type="evidence" value="ECO:0007669"/>
    <property type="project" value="TreeGrafter"/>
</dbReference>
<evidence type="ECO:0000256" key="2">
    <source>
        <dbReference type="ARBA" id="ARBA00004778"/>
    </source>
</evidence>
<dbReference type="FunFam" id="1.25.40.340:FF:000001">
    <property type="entry name" value="Dihydroxyacetone kinase 1"/>
    <property type="match status" value="1"/>
</dbReference>
<comment type="function">
    <text evidence="1">Catalyzes both the phosphorylation of dihydroxyacetone and of glyceraldehyde.</text>
</comment>
<reference evidence="13 14" key="2">
    <citation type="submission" date="2015-05" db="EMBL/GenBank/DDBJ databases">
        <authorList>
            <person name="Morales-Cruz A."/>
            <person name="Amrine K.C."/>
            <person name="Cantu D."/>
        </authorList>
    </citation>
    <scope>NUCLEOTIDE SEQUENCE [LARGE SCALE GENOMIC DNA]</scope>
    <source>
        <strain evidence="13">UCRPC4</strain>
    </source>
</reference>
<evidence type="ECO:0000256" key="5">
    <source>
        <dbReference type="ARBA" id="ARBA00022741"/>
    </source>
</evidence>
<dbReference type="InterPro" id="IPR004006">
    <property type="entry name" value="DhaK_dom"/>
</dbReference>
<evidence type="ECO:0000256" key="3">
    <source>
        <dbReference type="ARBA" id="ARBA00008757"/>
    </source>
</evidence>
<dbReference type="SUPFAM" id="SSF101473">
    <property type="entry name" value="DhaL-like"/>
    <property type="match status" value="1"/>
</dbReference>
<dbReference type="Gene3D" id="3.30.1180.20">
    <property type="entry name" value="Dihydroxyacetone kinase, domain 2"/>
    <property type="match status" value="1"/>
</dbReference>
<feature type="domain" description="DhaK" evidence="12">
    <location>
        <begin position="1"/>
        <end position="297"/>
    </location>
</feature>
<dbReference type="Proteomes" id="UP000053317">
    <property type="component" value="Unassembled WGS sequence"/>
</dbReference>
<dbReference type="PROSITE" id="PS51480">
    <property type="entry name" value="DHAL"/>
    <property type="match status" value="1"/>
</dbReference>
<dbReference type="Pfam" id="PF02734">
    <property type="entry name" value="Dak2"/>
    <property type="match status" value="1"/>
</dbReference>
<feature type="domain" description="DhaL" evidence="11">
    <location>
        <begin position="336"/>
        <end position="534"/>
    </location>
</feature>
<dbReference type="InterPro" id="IPR004007">
    <property type="entry name" value="DhaL_dom"/>
</dbReference>
<dbReference type="GO" id="GO:0004371">
    <property type="term" value="F:glycerone kinase activity"/>
    <property type="evidence" value="ECO:0007669"/>
    <property type="project" value="UniProtKB-EC"/>
</dbReference>
<keyword evidence="5" id="KW-0547">Nucleotide-binding</keyword>
<organism evidence="13 14">
    <name type="scientific">Phaeomoniella chlamydospora</name>
    <name type="common">Phaeoacremonium chlamydosporum</name>
    <dbReference type="NCBI Taxonomy" id="158046"/>
    <lineage>
        <taxon>Eukaryota</taxon>
        <taxon>Fungi</taxon>
        <taxon>Dikarya</taxon>
        <taxon>Ascomycota</taxon>
        <taxon>Pezizomycotina</taxon>
        <taxon>Eurotiomycetes</taxon>
        <taxon>Chaetothyriomycetidae</taxon>
        <taxon>Phaeomoniellales</taxon>
        <taxon>Phaeomoniellaceae</taxon>
        <taxon>Phaeomoniella</taxon>
    </lineage>
</organism>
<evidence type="ECO:0000313" key="13">
    <source>
        <dbReference type="EMBL" id="KKY24487.1"/>
    </source>
</evidence>
<dbReference type="GO" id="GO:0019588">
    <property type="term" value="P:anaerobic glycerol catabolic process"/>
    <property type="evidence" value="ECO:0007669"/>
    <property type="project" value="UniProtKB-UniPathway"/>
</dbReference>
<evidence type="ECO:0000256" key="7">
    <source>
        <dbReference type="ARBA" id="ARBA00022798"/>
    </source>
</evidence>
<keyword evidence="8" id="KW-0067">ATP-binding</keyword>
<evidence type="ECO:0000259" key="12">
    <source>
        <dbReference type="PROSITE" id="PS51481"/>
    </source>
</evidence>
<accession>A0A0G2ENY6</accession>
<dbReference type="AlphaFoldDB" id="A0A0G2ENY6"/>
<gene>
    <name evidence="13" type="ORF">UCRPC4_g02445</name>
</gene>
<comment type="caution">
    <text evidence="13">The sequence shown here is derived from an EMBL/GenBank/DDBJ whole genome shotgun (WGS) entry which is preliminary data.</text>
</comment>
<evidence type="ECO:0000256" key="4">
    <source>
        <dbReference type="ARBA" id="ARBA00022679"/>
    </source>
</evidence>
<reference evidence="13 14" key="1">
    <citation type="submission" date="2015-05" db="EMBL/GenBank/DDBJ databases">
        <title>Distinctive expansion of gene families associated with plant cell wall degradation and secondary metabolism in the genomes of grapevine trunk pathogens.</title>
        <authorList>
            <person name="Lawrence D.P."/>
            <person name="Travadon R."/>
            <person name="Rolshausen P.E."/>
            <person name="Baumgartner K."/>
        </authorList>
    </citation>
    <scope>NUCLEOTIDE SEQUENCE [LARGE SCALE GENOMIC DNA]</scope>
    <source>
        <strain evidence="13">UCRPC4</strain>
    </source>
</reference>
<dbReference type="EMBL" id="LCWF01000059">
    <property type="protein sequence ID" value="KKY24487.1"/>
    <property type="molecule type" value="Genomic_DNA"/>
</dbReference>
<keyword evidence="4" id="KW-0808">Transferase</keyword>
<dbReference type="GO" id="GO:0050354">
    <property type="term" value="F:triokinase activity"/>
    <property type="evidence" value="ECO:0007669"/>
    <property type="project" value="UniProtKB-EC"/>
</dbReference>
<evidence type="ECO:0000256" key="10">
    <source>
        <dbReference type="ARBA" id="ARBA00048898"/>
    </source>
</evidence>
<evidence type="ECO:0000256" key="8">
    <source>
        <dbReference type="ARBA" id="ARBA00022840"/>
    </source>
</evidence>
<proteinExistence type="inferred from homology"/>